<dbReference type="EMBL" id="JANBPK010001753">
    <property type="protein sequence ID" value="KAJ2920820.1"/>
    <property type="molecule type" value="Genomic_DNA"/>
</dbReference>
<evidence type="ECO:0000256" key="1">
    <source>
        <dbReference type="SAM" id="MobiDB-lite"/>
    </source>
</evidence>
<evidence type="ECO:0000313" key="3">
    <source>
        <dbReference type="Proteomes" id="UP001140091"/>
    </source>
</evidence>
<evidence type="ECO:0000313" key="2">
    <source>
        <dbReference type="EMBL" id="KAJ2920820.1"/>
    </source>
</evidence>
<keyword evidence="3" id="KW-1185">Reference proteome</keyword>
<feature type="region of interest" description="Disordered" evidence="1">
    <location>
        <begin position="112"/>
        <end position="160"/>
    </location>
</feature>
<reference evidence="2" key="1">
    <citation type="submission" date="2022-06" db="EMBL/GenBank/DDBJ databases">
        <title>Genome Sequence of Candolleomyces eurysporus.</title>
        <authorList>
            <person name="Buettner E."/>
        </authorList>
    </citation>
    <scope>NUCLEOTIDE SEQUENCE</scope>
    <source>
        <strain evidence="2">VTCC 930004</strain>
    </source>
</reference>
<feature type="region of interest" description="Disordered" evidence="1">
    <location>
        <begin position="24"/>
        <end position="49"/>
    </location>
</feature>
<proteinExistence type="predicted"/>
<feature type="region of interest" description="Disordered" evidence="1">
    <location>
        <begin position="221"/>
        <end position="264"/>
    </location>
</feature>
<dbReference type="Proteomes" id="UP001140091">
    <property type="component" value="Unassembled WGS sequence"/>
</dbReference>
<dbReference type="AlphaFoldDB" id="A0A9W8IQC1"/>
<dbReference type="InterPro" id="IPR036910">
    <property type="entry name" value="HMG_box_dom_sf"/>
</dbReference>
<protein>
    <submittedName>
        <fullName evidence="2">Uncharacterized protein</fullName>
    </submittedName>
</protein>
<comment type="caution">
    <text evidence="2">The sequence shown here is derived from an EMBL/GenBank/DDBJ whole genome shotgun (WGS) entry which is preliminary data.</text>
</comment>
<dbReference type="OrthoDB" id="3086781at2759"/>
<name>A0A9W8IQC1_9AGAR</name>
<organism evidence="2 3">
    <name type="scientific">Candolleomyces eurysporus</name>
    <dbReference type="NCBI Taxonomy" id="2828524"/>
    <lineage>
        <taxon>Eukaryota</taxon>
        <taxon>Fungi</taxon>
        <taxon>Dikarya</taxon>
        <taxon>Basidiomycota</taxon>
        <taxon>Agaricomycotina</taxon>
        <taxon>Agaricomycetes</taxon>
        <taxon>Agaricomycetidae</taxon>
        <taxon>Agaricales</taxon>
        <taxon>Agaricineae</taxon>
        <taxon>Psathyrellaceae</taxon>
        <taxon>Candolleomyces</taxon>
    </lineage>
</organism>
<feature type="compositionally biased region" description="Polar residues" evidence="1">
    <location>
        <begin position="229"/>
        <end position="242"/>
    </location>
</feature>
<feature type="region of interest" description="Disordered" evidence="1">
    <location>
        <begin position="185"/>
        <end position="207"/>
    </location>
</feature>
<feature type="compositionally biased region" description="Polar residues" evidence="1">
    <location>
        <begin position="24"/>
        <end position="42"/>
    </location>
</feature>
<gene>
    <name evidence="2" type="ORF">H1R20_g16274</name>
</gene>
<feature type="compositionally biased region" description="Polar residues" evidence="1">
    <location>
        <begin position="139"/>
        <end position="158"/>
    </location>
</feature>
<feature type="non-terminal residue" evidence="2">
    <location>
        <position position="1"/>
    </location>
</feature>
<feature type="compositionally biased region" description="Basic and acidic residues" evidence="1">
    <location>
        <begin position="112"/>
        <end position="126"/>
    </location>
</feature>
<accession>A0A9W8IQC1</accession>
<dbReference type="SUPFAM" id="SSF47095">
    <property type="entry name" value="HMG-box"/>
    <property type="match status" value="1"/>
</dbReference>
<sequence length="315" mass="35073">MYTDLFSSFLPFFAAYTHSQPSSSDFAQDSGSPASSHATGNRFSPEDGTLDDTLDRLIDSNRRAKRWPSAYTLYRLWRSEHLTTVEDLNARNSLIDRLWTFESEETRQFFRNKTDQLKAEDKEQHSNSKPLRRWRTEPMDQQASEAPSTGRPSSNATSLPYDVASTHEADTLCLRLARALVSCSSSDLTSHAQDDRDATSSANLSARSTVCEPELPPLNVFADPHFQLDSGSEGSSGLQRASVRTESRAQRAHNPYPQSGRTRVARTVSDEPVEDIVNVEQWWPDADGKPRGFGHPSIDFMFDSLVAQGVIAPGA</sequence>